<protein>
    <submittedName>
        <fullName evidence="2">Uncharacterized protein</fullName>
    </submittedName>
</protein>
<evidence type="ECO:0000256" key="1">
    <source>
        <dbReference type="SAM" id="MobiDB-lite"/>
    </source>
</evidence>
<feature type="compositionally biased region" description="Basic and acidic residues" evidence="1">
    <location>
        <begin position="133"/>
        <end position="142"/>
    </location>
</feature>
<accession>A0ABY2GY25</accession>
<comment type="caution">
    <text evidence="2">The sequence shown here is derived from an EMBL/GenBank/DDBJ whole genome shotgun (WGS) entry which is preliminary data.</text>
</comment>
<dbReference type="Gene3D" id="2.40.400.10">
    <property type="entry name" value="Acetoacetate decarboxylase-like"/>
    <property type="match status" value="1"/>
</dbReference>
<feature type="compositionally biased region" description="Pro residues" evidence="1">
    <location>
        <begin position="110"/>
        <end position="119"/>
    </location>
</feature>
<reference evidence="2 3" key="1">
    <citation type="submission" date="2018-01" db="EMBL/GenBank/DDBJ databases">
        <title>Genome characterization of the sugarcane-associated fungus Trichoderma ghanense CCMA-1212 and their application in lignocelulose bioconversion.</title>
        <authorList>
            <person name="Steindorff A.S."/>
            <person name="Mendes T.D."/>
            <person name="Vilela E.S.D."/>
            <person name="Rodrigues D.S."/>
            <person name="Formighieri E.F."/>
            <person name="Melo I.S."/>
            <person name="Favaro L.C.L."/>
        </authorList>
    </citation>
    <scope>NUCLEOTIDE SEQUENCE [LARGE SCALE GENOMIC DNA]</scope>
    <source>
        <strain evidence="2 3">CCMA-1212</strain>
    </source>
</reference>
<gene>
    <name evidence="2" type="ORF">CCMA1212_007404</name>
</gene>
<dbReference type="RefSeq" id="XP_073557079.1">
    <property type="nucleotide sequence ID" value="XM_073704574.1"/>
</dbReference>
<feature type="region of interest" description="Disordered" evidence="1">
    <location>
        <begin position="429"/>
        <end position="475"/>
    </location>
</feature>
<feature type="compositionally biased region" description="Basic and acidic residues" evidence="1">
    <location>
        <begin position="465"/>
        <end position="475"/>
    </location>
</feature>
<keyword evidence="3" id="KW-1185">Reference proteome</keyword>
<name>A0ABY2GY25_9HYPO</name>
<feature type="region of interest" description="Disordered" evidence="1">
    <location>
        <begin position="1"/>
        <end position="156"/>
    </location>
</feature>
<organism evidence="2 3">
    <name type="scientific">Trichoderma ghanense</name>
    <dbReference type="NCBI Taxonomy" id="65468"/>
    <lineage>
        <taxon>Eukaryota</taxon>
        <taxon>Fungi</taxon>
        <taxon>Dikarya</taxon>
        <taxon>Ascomycota</taxon>
        <taxon>Pezizomycotina</taxon>
        <taxon>Sordariomycetes</taxon>
        <taxon>Hypocreomycetidae</taxon>
        <taxon>Hypocreales</taxon>
        <taxon>Hypocreaceae</taxon>
        <taxon>Trichoderma</taxon>
    </lineage>
</organism>
<feature type="compositionally biased region" description="Low complexity" evidence="1">
    <location>
        <begin position="67"/>
        <end position="82"/>
    </location>
</feature>
<sequence length="489" mass="53893">MSYPVGPQTPPLRPSLFDSRPKPPHLCVVDTSLSPDELHHLQDDDDDDDHQPCSPLSPVSASPWEDASAASTTASIPSTPTTQVSVNEPLPLPASFPLLSGDMSGKSMPPLQPPLPLSSPSPILSSSSALAEPKPKEPETTRTVKTPPESMGGPIRHIPPKWALRGDIYTFSFWTPPSAAGSLPEHAYSPLEGKTSFADEAYSRPVGGLSMIQILSYRDSPVGPYDEMLVAPGSFDWERTEADGTKTRGSNPKITRIYVSTPSSCFNGRTNWNTPKHLAKFVWDHHPDGSTTIRIFPHDDPSHDGDESRPSSTPFFTTTFKPMPLVPRFPFATSWVDHLGFNTTLVMPPLPPGKGTYGELPSTSRWISLVTKQFCKTSTVGWYDVRQPDDGRASCGGNENFLPWLGRWQVGLKMEDADLTFEIPDETWERGDKLSEGERSSTTTMTTMTPTTTKTTTMDETTPYDEPREEVCEKPRSWGSGNFLYDYFT</sequence>
<dbReference type="SUPFAM" id="SSF160104">
    <property type="entry name" value="Acetoacetate decarboxylase-like"/>
    <property type="match status" value="1"/>
</dbReference>
<proteinExistence type="predicted"/>
<dbReference type="PANTHER" id="PTHR40518">
    <property type="entry name" value="ACETOACETATE DECARBOXYLASE"/>
    <property type="match status" value="1"/>
</dbReference>
<feature type="compositionally biased region" description="Basic and acidic residues" evidence="1">
    <location>
        <begin position="429"/>
        <end position="439"/>
    </location>
</feature>
<dbReference type="PANTHER" id="PTHR40518:SF1">
    <property type="entry name" value="ACETOACETATE DECARBOXYLASE"/>
    <property type="match status" value="1"/>
</dbReference>
<evidence type="ECO:0000313" key="3">
    <source>
        <dbReference type="Proteomes" id="UP001642720"/>
    </source>
</evidence>
<dbReference type="EMBL" id="PPTA01000010">
    <property type="protein sequence ID" value="TFB00878.1"/>
    <property type="molecule type" value="Genomic_DNA"/>
</dbReference>
<dbReference type="InterPro" id="IPR023375">
    <property type="entry name" value="ADC_dom_sf"/>
</dbReference>
<feature type="compositionally biased region" description="Low complexity" evidence="1">
    <location>
        <begin position="442"/>
        <end position="461"/>
    </location>
</feature>
<dbReference type="Proteomes" id="UP001642720">
    <property type="component" value="Unassembled WGS sequence"/>
</dbReference>
<evidence type="ECO:0000313" key="2">
    <source>
        <dbReference type="EMBL" id="TFB00878.1"/>
    </source>
</evidence>
<dbReference type="GeneID" id="300579024"/>